<feature type="signal peptide" evidence="2">
    <location>
        <begin position="1"/>
        <end position="23"/>
    </location>
</feature>
<accession>W4Q5N4</accession>
<feature type="transmembrane region" description="Helical" evidence="1">
    <location>
        <begin position="523"/>
        <end position="541"/>
    </location>
</feature>
<dbReference type="EMBL" id="BAUT01000044">
    <property type="protein sequence ID" value="GAE27270.1"/>
    <property type="molecule type" value="Genomic_DNA"/>
</dbReference>
<evidence type="ECO:0000313" key="4">
    <source>
        <dbReference type="Proteomes" id="UP000018890"/>
    </source>
</evidence>
<feature type="transmembrane region" description="Helical" evidence="1">
    <location>
        <begin position="497"/>
        <end position="516"/>
    </location>
</feature>
<protein>
    <submittedName>
        <fullName evidence="3">Phosphoglyceromutase</fullName>
    </submittedName>
</protein>
<feature type="transmembrane region" description="Helical" evidence="1">
    <location>
        <begin position="575"/>
        <end position="594"/>
    </location>
</feature>
<feature type="transmembrane region" description="Helical" evidence="1">
    <location>
        <begin position="429"/>
        <end position="449"/>
    </location>
</feature>
<evidence type="ECO:0000313" key="3">
    <source>
        <dbReference type="EMBL" id="GAE27270.1"/>
    </source>
</evidence>
<gene>
    <name evidence="3" type="ORF">JCM9140_3398</name>
</gene>
<keyword evidence="4" id="KW-1185">Reference proteome</keyword>
<feature type="chain" id="PRO_5004846953" evidence="2">
    <location>
        <begin position="24"/>
        <end position="728"/>
    </location>
</feature>
<keyword evidence="1" id="KW-0812">Transmembrane</keyword>
<keyword evidence="1" id="KW-1133">Transmembrane helix</keyword>
<name>W4Q5N4_9BACI</name>
<evidence type="ECO:0000256" key="2">
    <source>
        <dbReference type="SAM" id="SignalP"/>
    </source>
</evidence>
<dbReference type="STRING" id="1236970.JCM9140_3398"/>
<dbReference type="RefSeq" id="WP_034748253.1">
    <property type="nucleotide sequence ID" value="NZ_BAUT01000044.1"/>
</dbReference>
<feature type="transmembrane region" description="Helical" evidence="1">
    <location>
        <begin position="456"/>
        <end position="477"/>
    </location>
</feature>
<evidence type="ECO:0000256" key="1">
    <source>
        <dbReference type="SAM" id="Phobius"/>
    </source>
</evidence>
<comment type="caution">
    <text evidence="3">The sequence shown here is derived from an EMBL/GenBank/DDBJ whole genome shotgun (WGS) entry which is preliminary data.</text>
</comment>
<feature type="transmembrane region" description="Helical" evidence="1">
    <location>
        <begin position="666"/>
        <end position="682"/>
    </location>
</feature>
<feature type="transmembrane region" description="Helical" evidence="1">
    <location>
        <begin position="373"/>
        <end position="391"/>
    </location>
</feature>
<sequence length="728" mass="82201">MWRKLTFVTILLFICLFPFISFAEEETKSEKIVVILVPGFSINEADWLIQNEQDSFIWSEAAFGAMNVRPDGPYSYLNNMVTMAAGVKAVGVQGWNSYEIEEEVNGFPANEWTYQLTGIYKTQGLIHPDFHRLNNKNQQGTHRGQVGDFGELLSLAGIKREVYGHSDTLEEQIRYGALLAVDKNGDVDGELNNAVKKQSGAINGQEMDVDYLINKLSTDGEKESRFIVVEWGDLYRLFDQAYYMEDSHFQQERNRQLLRLQSFVEKAREEVDHLWLLSPMMHKQAYDERQQLAPVFYWGEKTGGFLHSGTTRQEYLLSSTDVIPTILNSYGLSNDSFSGNTIIQTESGVVDKTPALQTIDEIVLIYQSRASVLSIYITCLVVALIGAALYGSFGTKKRRTWRYITRLLLLSALWSPFWFLALSGTVKTIGVSGFVVSLIASSFLAGYVVEKGSEKPIFWIGVMTFLLITIDVFMASVLMQRSYLGYDPIIGARYYGIGNEFAGVYVISAIMMLSPLTKWNHKGLSLSLMLAIFFLVVVVLGKNNLGTNAGATLSAGLAFSFFLYRFLVKRWSWRFLFTIAAASMSVLFLFLYMLQLTGEQTHIGMAFERLLSGDVRYITDTIQRKVAMNIKIFRHSNWTQLFITSYLLGAIILWRRRLQLEGQDRQLFLQTGVVASFALLLLNDSGVVAAATSMFCVVSAHYYWLSVSKEENHFAVGKTIQSSQAVED</sequence>
<dbReference type="OrthoDB" id="3199331at2"/>
<feature type="transmembrane region" description="Helical" evidence="1">
    <location>
        <begin position="638"/>
        <end position="654"/>
    </location>
</feature>
<keyword evidence="2" id="KW-0732">Signal</keyword>
<proteinExistence type="predicted"/>
<dbReference type="Proteomes" id="UP000018890">
    <property type="component" value="Unassembled WGS sequence"/>
</dbReference>
<feature type="transmembrane region" description="Helical" evidence="1">
    <location>
        <begin position="547"/>
        <end position="568"/>
    </location>
</feature>
<dbReference type="AlphaFoldDB" id="W4Q5N4"/>
<reference evidence="3" key="1">
    <citation type="journal article" date="2014" name="Genome Announc.">
        <title>Draft Genome Sequences of Three Alkaliphilic Bacillus Strains, Bacillus wakoensis JCM 9140T, Bacillus akibai JCM 9157T, and Bacillus hemicellulosilyticus JCM 9152T.</title>
        <authorList>
            <person name="Yuki M."/>
            <person name="Oshima K."/>
            <person name="Suda W."/>
            <person name="Oshida Y."/>
            <person name="Kitamura K."/>
            <person name="Iida T."/>
            <person name="Hattori M."/>
            <person name="Ohkuma M."/>
        </authorList>
    </citation>
    <scope>NUCLEOTIDE SEQUENCE [LARGE SCALE GENOMIC DNA]</scope>
    <source>
        <strain evidence="3">JCM 9140</strain>
    </source>
</reference>
<organism evidence="3 4">
    <name type="scientific">Halalkalibacter wakoensis JCM 9140</name>
    <dbReference type="NCBI Taxonomy" id="1236970"/>
    <lineage>
        <taxon>Bacteria</taxon>
        <taxon>Bacillati</taxon>
        <taxon>Bacillota</taxon>
        <taxon>Bacilli</taxon>
        <taxon>Bacillales</taxon>
        <taxon>Bacillaceae</taxon>
        <taxon>Halalkalibacter</taxon>
    </lineage>
</organism>
<keyword evidence="1" id="KW-0472">Membrane</keyword>
<feature type="transmembrane region" description="Helical" evidence="1">
    <location>
        <begin position="403"/>
        <end position="423"/>
    </location>
</feature>